<organism evidence="1">
    <name type="scientific">Ganoderma boninense</name>
    <dbReference type="NCBI Taxonomy" id="34458"/>
    <lineage>
        <taxon>Eukaryota</taxon>
        <taxon>Fungi</taxon>
        <taxon>Dikarya</taxon>
        <taxon>Basidiomycota</taxon>
        <taxon>Agaricomycotina</taxon>
        <taxon>Agaricomycetes</taxon>
        <taxon>Polyporales</taxon>
        <taxon>Polyporaceae</taxon>
        <taxon>Ganoderma</taxon>
    </lineage>
</organism>
<proteinExistence type="predicted"/>
<dbReference type="Gene3D" id="3.50.50.60">
    <property type="entry name" value="FAD/NAD(P)-binding domain"/>
    <property type="match status" value="1"/>
</dbReference>
<dbReference type="GO" id="GO:0005739">
    <property type="term" value="C:mitochondrion"/>
    <property type="evidence" value="ECO:0007669"/>
    <property type="project" value="TreeGrafter"/>
</dbReference>
<dbReference type="PANTHER" id="PTHR43876">
    <property type="entry name" value="UBIQUINONE BIOSYNTHESIS MONOOXYGENASE COQ6, MITOCHONDRIAL"/>
    <property type="match status" value="1"/>
</dbReference>
<gene>
    <name evidence="1" type="primary">G4NHT5</name>
</gene>
<sequence length="208" mass="22565">MPWSSGSCEDAQRLTSYFLPPPVVIHPDSEKGRFDAGASATVTKALGARSPSRQFDHERVAVVPRRLGREIGAWAHVDEGRSKKCRGLADLRHRRGPYNPPSRGAGLMGLGDVESLFRCIHKSVLNGGDVGSRTALLPYTRERYFENHKILSSCDKLHKLYASTTEPVVWAPLRRPGAGAHAPLSLGGNSASNFGADAVETIARNRVA</sequence>
<protein>
    <submittedName>
        <fullName evidence="1">Fungal_trans domain-containing protein</fullName>
    </submittedName>
</protein>
<dbReference type="PANTHER" id="PTHR43876:SF7">
    <property type="entry name" value="UBIQUINONE BIOSYNTHESIS MONOOXYGENASE COQ6, MITOCHONDRIAL"/>
    <property type="match status" value="1"/>
</dbReference>
<accession>A0A5K1K3K8</accession>
<name>A0A5K1K3K8_9APHY</name>
<dbReference type="InterPro" id="IPR051205">
    <property type="entry name" value="UbiH/COQ6_monooxygenase"/>
</dbReference>
<reference evidence="1" key="1">
    <citation type="submission" date="2019-10" db="EMBL/GenBank/DDBJ databases">
        <authorList>
            <person name="Nor Muhammad N."/>
        </authorList>
    </citation>
    <scope>NUCLEOTIDE SEQUENCE</scope>
</reference>
<dbReference type="AlphaFoldDB" id="A0A5K1K3K8"/>
<evidence type="ECO:0000313" key="1">
    <source>
        <dbReference type="EMBL" id="VWP00342.1"/>
    </source>
</evidence>
<dbReference type="InterPro" id="IPR036188">
    <property type="entry name" value="FAD/NAD-bd_sf"/>
</dbReference>
<dbReference type="EMBL" id="LR728386">
    <property type="protein sequence ID" value="VWP00342.1"/>
    <property type="molecule type" value="Genomic_DNA"/>
</dbReference>